<comment type="caution">
    <text evidence="15">Lacks conserved residue(s) required for the propagation of feature annotation.</text>
</comment>
<proteinExistence type="inferred from homology"/>
<dbReference type="PANTHER" id="PTHR48082">
    <property type="entry name" value="ATP SYNTHASE SUBUNIT ALPHA, MITOCHONDRIAL"/>
    <property type="match status" value="1"/>
</dbReference>
<evidence type="ECO:0000259" key="16">
    <source>
        <dbReference type="Pfam" id="PF00006"/>
    </source>
</evidence>
<dbReference type="Gene3D" id="3.40.50.300">
    <property type="entry name" value="P-loop containing nucleotide triphosphate hydrolases"/>
    <property type="match status" value="1"/>
</dbReference>
<dbReference type="Pfam" id="PF00306">
    <property type="entry name" value="ATP-synt_ab_C"/>
    <property type="match status" value="1"/>
</dbReference>
<feature type="site" description="Required for activity" evidence="15">
    <location>
        <position position="373"/>
    </location>
</feature>
<keyword evidence="7 15" id="KW-0067">ATP-binding</keyword>
<dbReference type="RefSeq" id="WP_126071495.1">
    <property type="nucleotide sequence ID" value="NZ_CP026513.1"/>
</dbReference>
<feature type="domain" description="ATPase F1/V1/A1 complex alpha/beta subunit nucleotide-binding" evidence="16">
    <location>
        <begin position="149"/>
        <end position="375"/>
    </location>
</feature>
<dbReference type="PROSITE" id="PS00152">
    <property type="entry name" value="ATPASE_ALPHA_BETA"/>
    <property type="match status" value="1"/>
</dbReference>
<dbReference type="CDD" id="cd18116">
    <property type="entry name" value="ATP-synt_F1_alpha_N"/>
    <property type="match status" value="1"/>
</dbReference>
<evidence type="ECO:0000313" key="19">
    <source>
        <dbReference type="EMBL" id="AZP36229.1"/>
    </source>
</evidence>
<feature type="domain" description="ATP synthase alpha subunit C-terminal" evidence="17">
    <location>
        <begin position="382"/>
        <end position="493"/>
    </location>
</feature>
<evidence type="ECO:0000256" key="4">
    <source>
        <dbReference type="ARBA" id="ARBA00022475"/>
    </source>
</evidence>
<dbReference type="Pfam" id="PF02874">
    <property type="entry name" value="ATP-synt_ab_N"/>
    <property type="match status" value="1"/>
</dbReference>
<dbReference type="InterPro" id="IPR004100">
    <property type="entry name" value="ATPase_F1/V1/A1_a/bsu_N"/>
</dbReference>
<comment type="similarity">
    <text evidence="13">Belongs to the ATPase alpha/beta chains family. T3SS ATPase subfamily.</text>
</comment>
<keyword evidence="3 15" id="KW-0813">Transport</keyword>
<dbReference type="SUPFAM" id="SSF47917">
    <property type="entry name" value="C-terminal domain of alpha and beta subunits of F1 ATP synthase"/>
    <property type="match status" value="1"/>
</dbReference>
<reference evidence="19 20" key="1">
    <citation type="journal article" date="2018" name="Genome Biol. Evol.">
        <title>Partnering With a Pest: Genomes of Hemlock Woolly Adelgid Symbionts Reveal Atypical Nutritional Provisioning Patterns in Dual-Obligate Bacteria.</title>
        <authorList>
            <person name="Weglarz K.M."/>
            <person name="Havill N.P."/>
            <person name="Burke G.R."/>
            <person name="von Dohlen C.D."/>
        </authorList>
    </citation>
    <scope>NUCLEOTIDE SEQUENCE [LARGE SCALE GENOMIC DNA]</scope>
    <source>
        <strain evidence="19">ENA</strain>
    </source>
</reference>
<evidence type="ECO:0000256" key="9">
    <source>
        <dbReference type="ARBA" id="ARBA00023065"/>
    </source>
</evidence>
<dbReference type="Proteomes" id="UP000274458">
    <property type="component" value="Chromosome"/>
</dbReference>
<evidence type="ECO:0000256" key="7">
    <source>
        <dbReference type="ARBA" id="ARBA00022840"/>
    </source>
</evidence>
<keyword evidence="9 15" id="KW-0406">Ion transport</keyword>
<dbReference type="InterPro" id="IPR036121">
    <property type="entry name" value="ATPase_F1/V1/A1_a/bsu_N_sf"/>
</dbReference>
<evidence type="ECO:0000256" key="3">
    <source>
        <dbReference type="ARBA" id="ARBA00022448"/>
    </source>
</evidence>
<evidence type="ECO:0000259" key="17">
    <source>
        <dbReference type="Pfam" id="PF00306"/>
    </source>
</evidence>
<evidence type="ECO:0000256" key="14">
    <source>
        <dbReference type="ARBA" id="ARBA00026013"/>
    </source>
</evidence>
<dbReference type="NCBIfam" id="TIGR00962">
    <property type="entry name" value="atpA"/>
    <property type="match status" value="1"/>
</dbReference>
<organism evidence="19 20">
    <name type="scientific">Candidatus Annandia adelgestsuga</name>
    <dbReference type="NCBI Taxonomy" id="1302411"/>
    <lineage>
        <taxon>Bacteria</taxon>
        <taxon>Pseudomonadati</taxon>
        <taxon>Pseudomonadota</taxon>
        <taxon>Gammaproteobacteria</taxon>
        <taxon>Enterobacterales</taxon>
        <taxon>Enterobacteriaceae</taxon>
        <taxon>Candidatus Annandia</taxon>
    </lineage>
</organism>
<dbReference type="EMBL" id="CP026513">
    <property type="protein sequence ID" value="AZP36229.1"/>
    <property type="molecule type" value="Genomic_DNA"/>
</dbReference>
<dbReference type="InterPro" id="IPR038376">
    <property type="entry name" value="ATP_synth_asu_C_sf"/>
</dbReference>
<keyword evidence="4 15" id="KW-1003">Cell membrane</keyword>
<evidence type="ECO:0000256" key="15">
    <source>
        <dbReference type="HAMAP-Rule" id="MF_01346"/>
    </source>
</evidence>
<evidence type="ECO:0000256" key="5">
    <source>
        <dbReference type="ARBA" id="ARBA00022741"/>
    </source>
</evidence>
<dbReference type="SUPFAM" id="SSF52540">
    <property type="entry name" value="P-loop containing nucleoside triphosphate hydrolases"/>
    <property type="match status" value="1"/>
</dbReference>
<dbReference type="Pfam" id="PF00006">
    <property type="entry name" value="ATP-synt_ab"/>
    <property type="match status" value="1"/>
</dbReference>
<dbReference type="GO" id="GO:0016787">
    <property type="term" value="F:hydrolase activity"/>
    <property type="evidence" value="ECO:0007669"/>
    <property type="project" value="UniProtKB-KW"/>
</dbReference>
<keyword evidence="5 15" id="KW-0547">Nucleotide-binding</keyword>
<keyword evidence="6 15" id="KW-0375">Hydrogen ion transport</keyword>
<comment type="catalytic activity">
    <reaction evidence="15">
        <text>ATP + H2O + 4 H(+)(in) = ADP + phosphate + 5 H(+)(out)</text>
        <dbReference type="Rhea" id="RHEA:57720"/>
        <dbReference type="ChEBI" id="CHEBI:15377"/>
        <dbReference type="ChEBI" id="CHEBI:15378"/>
        <dbReference type="ChEBI" id="CHEBI:30616"/>
        <dbReference type="ChEBI" id="CHEBI:43474"/>
        <dbReference type="ChEBI" id="CHEBI:456216"/>
        <dbReference type="EC" id="7.1.2.2"/>
    </reaction>
</comment>
<dbReference type="PANTHER" id="PTHR48082:SF2">
    <property type="entry name" value="ATP SYNTHASE SUBUNIT ALPHA, MITOCHONDRIAL"/>
    <property type="match status" value="1"/>
</dbReference>
<evidence type="ECO:0000313" key="20">
    <source>
        <dbReference type="Proteomes" id="UP000274458"/>
    </source>
</evidence>
<feature type="domain" description="ATPase F1/V1/A1 complex alpha/beta subunit N-terminal" evidence="18">
    <location>
        <begin position="29"/>
        <end position="92"/>
    </location>
</feature>
<dbReference type="FunFam" id="3.40.50.300:FF:000002">
    <property type="entry name" value="ATP synthase subunit alpha"/>
    <property type="match status" value="1"/>
</dbReference>
<dbReference type="EC" id="7.1.2.2" evidence="15"/>
<dbReference type="NCBIfam" id="NF009884">
    <property type="entry name" value="PRK13343.1"/>
    <property type="match status" value="1"/>
</dbReference>
<name>A0A3Q9CLE0_9ENTR</name>
<dbReference type="AlphaFoldDB" id="A0A3Q9CLE0"/>
<evidence type="ECO:0000256" key="12">
    <source>
        <dbReference type="ARBA" id="ARBA00023310"/>
    </source>
</evidence>
<dbReference type="InterPro" id="IPR000793">
    <property type="entry name" value="ATP_synth_asu_C"/>
</dbReference>
<keyword evidence="19" id="KW-0378">Hydrolase</keyword>
<evidence type="ECO:0000256" key="10">
    <source>
        <dbReference type="ARBA" id="ARBA00023136"/>
    </source>
</evidence>
<evidence type="ECO:0000256" key="1">
    <source>
        <dbReference type="ARBA" id="ARBA00003784"/>
    </source>
</evidence>
<dbReference type="GO" id="GO:0046933">
    <property type="term" value="F:proton-transporting ATP synthase activity, rotational mechanism"/>
    <property type="evidence" value="ECO:0007669"/>
    <property type="project" value="UniProtKB-UniRule"/>
</dbReference>
<evidence type="ECO:0000256" key="13">
    <source>
        <dbReference type="ARBA" id="ARBA00024342"/>
    </source>
</evidence>
<dbReference type="KEGG" id="aade:C3B56_00118"/>
<evidence type="ECO:0000256" key="8">
    <source>
        <dbReference type="ARBA" id="ARBA00022967"/>
    </source>
</evidence>
<sequence length="510" mass="57071">MQFNANEISELIKKKISDLKIKEEKKNEGVIISINDGIIWVNGILNVMQGEMLELPNNLYAIALNLEQDFVGAIVMGKYIDLKEGMIVKCTGKILEIPVGNQLLGRVINTLGKEIDGKGYIKSKNFSPIEKIAPGVIDREPINKPLQTGYTIIDSMIPIGRGQRELIIGDRHTGKTTLAIDTIINQRNKKVKCIYVAIGQKASTIYNLVSKLKEYNALSYTVIVVATASEPASMQYLAPYSGCTIGEFFRDNGEDALIVYDDLSKQAIAYRQISLLLKRPPGREAFPGDIFYLHARLLERSACVNSKYIEKKTKGKIKNKTGSLTALPIIETQSGDVSAFVPTNVISITDGQIFLETNLFNSGIRPAINSGISVSRVGSSAQTNLIKKLSSGIKNSIAQYNELSSFSQFTSDLDYNTRKKLENGQKITEMLKQNIHTPMSVIQQSIILFIIKYNFIDKIKLNKIKKFTLDLLDYISSNKNNLINLQNDINNFKFYLNKIIKKFKKNKYGK</sequence>
<evidence type="ECO:0000256" key="6">
    <source>
        <dbReference type="ARBA" id="ARBA00022781"/>
    </source>
</evidence>
<dbReference type="CDD" id="cd01132">
    <property type="entry name" value="F1-ATPase_alpha_CD"/>
    <property type="match status" value="1"/>
</dbReference>
<dbReference type="InterPro" id="IPR005294">
    <property type="entry name" value="ATP_synth_F1_asu"/>
</dbReference>
<keyword evidence="11 15" id="KW-0139">CF(1)</keyword>
<dbReference type="Gene3D" id="1.20.150.20">
    <property type="entry name" value="ATP synthase alpha/beta chain, C-terminal domain"/>
    <property type="match status" value="1"/>
</dbReference>
<evidence type="ECO:0000256" key="11">
    <source>
        <dbReference type="ARBA" id="ARBA00023196"/>
    </source>
</evidence>
<dbReference type="CDD" id="cd18113">
    <property type="entry name" value="ATP-synt_F1_alpha_C"/>
    <property type="match status" value="1"/>
</dbReference>
<comment type="function">
    <text evidence="1 15">Produces ATP from ADP in the presence of a proton gradient across the membrane. The alpha chain is a regulatory subunit.</text>
</comment>
<dbReference type="HAMAP" id="MF_01346">
    <property type="entry name" value="ATP_synth_alpha_bact"/>
    <property type="match status" value="1"/>
</dbReference>
<dbReference type="GO" id="GO:0045259">
    <property type="term" value="C:proton-transporting ATP synthase complex"/>
    <property type="evidence" value="ECO:0007669"/>
    <property type="project" value="UniProtKB-KW"/>
</dbReference>
<keyword evidence="10 15" id="KW-0472">Membrane</keyword>
<comment type="subunit">
    <text evidence="14">F-type ATPases have 2 components, CF(1) - the catalytic core - and CF(0) - the membrane proton channel. CF(1) has five subunits: alpha(3), beta(3), gamma(1), delta(1), epsilon(1). CF(0) has four main subunits: a(1), b(1), b'(1) and c(9-12).</text>
</comment>
<dbReference type="GO" id="GO:0043531">
    <property type="term" value="F:ADP binding"/>
    <property type="evidence" value="ECO:0007669"/>
    <property type="project" value="TreeGrafter"/>
</dbReference>
<dbReference type="InterPro" id="IPR033732">
    <property type="entry name" value="ATP_synth_F1_a_nt-bd_dom"/>
</dbReference>
<dbReference type="InterPro" id="IPR020003">
    <property type="entry name" value="ATPase_a/bsu_AS"/>
</dbReference>
<keyword evidence="20" id="KW-1185">Reference proteome</keyword>
<keyword evidence="12 15" id="KW-0066">ATP synthesis</keyword>
<comment type="subcellular location">
    <subcellularLocation>
        <location evidence="15">Cell membrane</location>
        <topology evidence="15">Peripheral membrane protein</topology>
    </subcellularLocation>
    <subcellularLocation>
        <location evidence="2">Membrane</location>
    </subcellularLocation>
</comment>
<evidence type="ECO:0000259" key="18">
    <source>
        <dbReference type="Pfam" id="PF02874"/>
    </source>
</evidence>
<dbReference type="InterPro" id="IPR000194">
    <property type="entry name" value="ATPase_F1/V1/A1_a/bsu_nucl-bd"/>
</dbReference>
<dbReference type="OrthoDB" id="9803053at2"/>
<dbReference type="SUPFAM" id="SSF50615">
    <property type="entry name" value="N-terminal domain of alpha and beta subunits of F1 ATP synthase"/>
    <property type="match status" value="1"/>
</dbReference>
<evidence type="ECO:0000256" key="2">
    <source>
        <dbReference type="ARBA" id="ARBA00004370"/>
    </source>
</evidence>
<dbReference type="Gene3D" id="2.40.30.20">
    <property type="match status" value="1"/>
</dbReference>
<gene>
    <name evidence="15 19" type="primary">atpA</name>
    <name evidence="19" type="ORF">C3B56_00118</name>
</gene>
<dbReference type="InterPro" id="IPR023366">
    <property type="entry name" value="ATP_synth_asu-like_sf"/>
</dbReference>
<protein>
    <recommendedName>
        <fullName evidence="15">ATP synthase subunit alpha</fullName>
        <ecNumber evidence="15">7.1.2.2</ecNumber>
    </recommendedName>
    <alternativeName>
        <fullName evidence="15">ATP synthase F1 sector subunit alpha</fullName>
    </alternativeName>
    <alternativeName>
        <fullName evidence="15">F-ATPase subunit alpha</fullName>
    </alternativeName>
</protein>
<dbReference type="GO" id="GO:0005886">
    <property type="term" value="C:plasma membrane"/>
    <property type="evidence" value="ECO:0007669"/>
    <property type="project" value="UniProtKB-SubCell"/>
</dbReference>
<accession>A0A3Q9CLE0</accession>
<dbReference type="InterPro" id="IPR027417">
    <property type="entry name" value="P-loop_NTPase"/>
</dbReference>
<keyword evidence="8 15" id="KW-1278">Translocase</keyword>
<dbReference type="GO" id="GO:0005524">
    <property type="term" value="F:ATP binding"/>
    <property type="evidence" value="ECO:0007669"/>
    <property type="project" value="UniProtKB-UniRule"/>
</dbReference>